<keyword evidence="2" id="KW-1185">Reference proteome</keyword>
<sequence>MPIIIDADVRVLKEREFHEQAEKVLGIVFDVHNQFGRLMNEESYKRIIQMRCEQIGMTPARREVEIIVRHNTFEKRYYIDLLLTNSLMMEAKTAEKLTKSHEAQTLHYLLLTEMQHGLLVNLRPKSVEKKYISTQLNLVKRRRVSLANVSWNPINEASNRLRTLIIDLLTDWGAFLSISLYREAIIHFFGGPEAVLRPVPIYDRNQPVGTQPFCLLADDTAFAVTALQSDRSAMQEHLRRLLSHTKLTCVQWINMHNHDIELRSLLQ</sequence>
<name>A0A5C6BCG0_9BACT</name>
<dbReference type="EMBL" id="SJPT01000027">
    <property type="protein sequence ID" value="TWU09905.1"/>
    <property type="molecule type" value="Genomic_DNA"/>
</dbReference>
<accession>A0A5C6BCG0</accession>
<dbReference type="Proteomes" id="UP000316304">
    <property type="component" value="Unassembled WGS sequence"/>
</dbReference>
<dbReference type="Pfam" id="PF13366">
    <property type="entry name" value="PDDEXK_3"/>
    <property type="match status" value="1"/>
</dbReference>
<dbReference type="AlphaFoldDB" id="A0A5C6BCG0"/>
<dbReference type="OrthoDB" id="269924at2"/>
<dbReference type="RefSeq" id="WP_146597659.1">
    <property type="nucleotide sequence ID" value="NZ_SJPT01000027.1"/>
</dbReference>
<proteinExistence type="predicted"/>
<dbReference type="NCBIfam" id="TIGR04256">
    <property type="entry name" value="GxxExxY"/>
    <property type="match status" value="1"/>
</dbReference>
<evidence type="ECO:0000313" key="1">
    <source>
        <dbReference type="EMBL" id="TWU09905.1"/>
    </source>
</evidence>
<reference evidence="1 2" key="1">
    <citation type="submission" date="2019-02" db="EMBL/GenBank/DDBJ databases">
        <title>Deep-cultivation of Planctomycetes and their phenomic and genomic characterization uncovers novel biology.</title>
        <authorList>
            <person name="Wiegand S."/>
            <person name="Jogler M."/>
            <person name="Boedeker C."/>
            <person name="Pinto D."/>
            <person name="Vollmers J."/>
            <person name="Rivas-Marin E."/>
            <person name="Kohn T."/>
            <person name="Peeters S.H."/>
            <person name="Heuer A."/>
            <person name="Rast P."/>
            <person name="Oberbeckmann S."/>
            <person name="Bunk B."/>
            <person name="Jeske O."/>
            <person name="Meyerdierks A."/>
            <person name="Storesund J.E."/>
            <person name="Kallscheuer N."/>
            <person name="Luecker S."/>
            <person name="Lage O.M."/>
            <person name="Pohl T."/>
            <person name="Merkel B.J."/>
            <person name="Hornburger P."/>
            <person name="Mueller R.-W."/>
            <person name="Bruemmer F."/>
            <person name="Labrenz M."/>
            <person name="Spormann A.M."/>
            <person name="Op Den Camp H."/>
            <person name="Overmann J."/>
            <person name="Amann R."/>
            <person name="Jetten M.S.M."/>
            <person name="Mascher T."/>
            <person name="Medema M.H."/>
            <person name="Devos D.P."/>
            <person name="Kaster A.-K."/>
            <person name="Ovreas L."/>
            <person name="Rohde M."/>
            <person name="Galperin M.Y."/>
            <person name="Jogler C."/>
        </authorList>
    </citation>
    <scope>NUCLEOTIDE SEQUENCE [LARGE SCALE GENOMIC DNA]</scope>
    <source>
        <strain evidence="1 2">Pla52o</strain>
    </source>
</reference>
<dbReference type="InterPro" id="IPR026350">
    <property type="entry name" value="GxxExxY"/>
</dbReference>
<organism evidence="1 2">
    <name type="scientific">Novipirellula galeiformis</name>
    <dbReference type="NCBI Taxonomy" id="2528004"/>
    <lineage>
        <taxon>Bacteria</taxon>
        <taxon>Pseudomonadati</taxon>
        <taxon>Planctomycetota</taxon>
        <taxon>Planctomycetia</taxon>
        <taxon>Pirellulales</taxon>
        <taxon>Pirellulaceae</taxon>
        <taxon>Novipirellula</taxon>
    </lineage>
</organism>
<evidence type="ECO:0008006" key="3">
    <source>
        <dbReference type="Google" id="ProtNLM"/>
    </source>
</evidence>
<evidence type="ECO:0000313" key="2">
    <source>
        <dbReference type="Proteomes" id="UP000316304"/>
    </source>
</evidence>
<comment type="caution">
    <text evidence="1">The sequence shown here is derived from an EMBL/GenBank/DDBJ whole genome shotgun (WGS) entry which is preliminary data.</text>
</comment>
<protein>
    <recommendedName>
        <fullName evidence="3">GxxExxY protein</fullName>
    </recommendedName>
</protein>
<gene>
    <name evidence="1" type="ORF">Pla52o_58200</name>
</gene>